<protein>
    <submittedName>
        <fullName evidence="1">mRNA interferase ChpB</fullName>
        <ecNumber evidence="1">3.1.-.-</ecNumber>
    </submittedName>
</protein>
<gene>
    <name evidence="1" type="primary">chpB</name>
    <name evidence="1" type="ORF">ERS008491_00503</name>
</gene>
<dbReference type="Proteomes" id="UP000045824">
    <property type="component" value="Unassembled WGS sequence"/>
</dbReference>
<dbReference type="Pfam" id="PF02452">
    <property type="entry name" value="PemK_toxin"/>
    <property type="match status" value="1"/>
</dbReference>
<accession>A0A0T9KM74</accession>
<evidence type="ECO:0000313" key="2">
    <source>
        <dbReference type="Proteomes" id="UP000045824"/>
    </source>
</evidence>
<dbReference type="GO" id="GO:0003677">
    <property type="term" value="F:DNA binding"/>
    <property type="evidence" value="ECO:0007669"/>
    <property type="project" value="InterPro"/>
</dbReference>
<dbReference type="InterPro" id="IPR011067">
    <property type="entry name" value="Plasmid_toxin/cell-grow_inhib"/>
</dbReference>
<keyword evidence="1" id="KW-0378">Hydrolase</keyword>
<dbReference type="EC" id="3.1.-.-" evidence="1"/>
<dbReference type="GO" id="GO:0016787">
    <property type="term" value="F:hydrolase activity"/>
    <property type="evidence" value="ECO:0007669"/>
    <property type="project" value="UniProtKB-KW"/>
</dbReference>
<sequence length="118" mass="12931">MVKRKQGWNRGDIVLVDFNPAMGSEQRDARPALVLTKKLFNNLGMALVAPITQGGNYVRHAGFTVSLSGTGCTTQGVVLLNQVRMLDLMARNARFVEQLDEVAVNDALLKFATLVEID</sequence>
<reference evidence="1 2" key="1">
    <citation type="submission" date="2015-03" db="EMBL/GenBank/DDBJ databases">
        <authorList>
            <person name="Murphy D."/>
        </authorList>
    </citation>
    <scope>NUCLEOTIDE SEQUENCE [LARGE SCALE GENOMIC DNA]</scope>
    <source>
        <strain evidence="1 2">FCF326</strain>
    </source>
</reference>
<organism evidence="1 2">
    <name type="scientific">Yersinia kristensenii</name>
    <dbReference type="NCBI Taxonomy" id="28152"/>
    <lineage>
        <taxon>Bacteria</taxon>
        <taxon>Pseudomonadati</taxon>
        <taxon>Pseudomonadota</taxon>
        <taxon>Gammaproteobacteria</taxon>
        <taxon>Enterobacterales</taxon>
        <taxon>Yersiniaceae</taxon>
        <taxon>Yersinia</taxon>
    </lineage>
</organism>
<dbReference type="NCBIfam" id="NF007320">
    <property type="entry name" value="PRK09812.1"/>
    <property type="match status" value="1"/>
</dbReference>
<evidence type="ECO:0000313" key="1">
    <source>
        <dbReference type="EMBL" id="CNE12553.1"/>
    </source>
</evidence>
<dbReference type="GO" id="GO:0004521">
    <property type="term" value="F:RNA endonuclease activity"/>
    <property type="evidence" value="ECO:0007669"/>
    <property type="project" value="TreeGrafter"/>
</dbReference>
<dbReference type="GO" id="GO:0016075">
    <property type="term" value="P:rRNA catabolic process"/>
    <property type="evidence" value="ECO:0007669"/>
    <property type="project" value="TreeGrafter"/>
</dbReference>
<dbReference type="SUPFAM" id="SSF50118">
    <property type="entry name" value="Cell growth inhibitor/plasmid maintenance toxic component"/>
    <property type="match status" value="1"/>
</dbReference>
<dbReference type="InterPro" id="IPR003477">
    <property type="entry name" value="PemK-like"/>
</dbReference>
<dbReference type="RefSeq" id="WP_050118287.1">
    <property type="nucleotide sequence ID" value="NZ_CAWMAB010000001.1"/>
</dbReference>
<proteinExistence type="predicted"/>
<dbReference type="PANTHER" id="PTHR33988">
    <property type="entry name" value="ENDORIBONUCLEASE MAZF-RELATED"/>
    <property type="match status" value="1"/>
</dbReference>
<dbReference type="GO" id="GO:0006402">
    <property type="term" value="P:mRNA catabolic process"/>
    <property type="evidence" value="ECO:0007669"/>
    <property type="project" value="TreeGrafter"/>
</dbReference>
<dbReference type="Gene3D" id="2.30.30.110">
    <property type="match status" value="1"/>
</dbReference>
<dbReference type="EMBL" id="CPYI01000001">
    <property type="protein sequence ID" value="CNE12553.1"/>
    <property type="molecule type" value="Genomic_DNA"/>
</dbReference>
<name>A0A0T9KM74_YERKR</name>
<dbReference type="AlphaFoldDB" id="A0A0T9KM74"/>
<dbReference type="PANTHER" id="PTHR33988:SF3">
    <property type="entry name" value="ENDORIBONUCLEASE TOXIN CHPB-RELATED"/>
    <property type="match status" value="1"/>
</dbReference>